<name>A0A4Q9Q2L2_9APHY</name>
<proteinExistence type="predicted"/>
<feature type="region of interest" description="Disordered" evidence="1">
    <location>
        <begin position="28"/>
        <end position="73"/>
    </location>
</feature>
<dbReference type="EMBL" id="ML145099">
    <property type="protein sequence ID" value="TBU61365.1"/>
    <property type="molecule type" value="Genomic_DNA"/>
</dbReference>
<gene>
    <name evidence="2" type="ORF">BD310DRAFT_921302</name>
</gene>
<evidence type="ECO:0000313" key="3">
    <source>
        <dbReference type="Proteomes" id="UP000292082"/>
    </source>
</evidence>
<accession>A0A4Q9Q2L2</accession>
<reference evidence="2 3" key="1">
    <citation type="submission" date="2019-01" db="EMBL/GenBank/DDBJ databases">
        <title>Draft genome sequences of three monokaryotic isolates of the white-rot basidiomycete fungus Dichomitus squalens.</title>
        <authorList>
            <consortium name="DOE Joint Genome Institute"/>
            <person name="Lopez S.C."/>
            <person name="Andreopoulos B."/>
            <person name="Pangilinan J."/>
            <person name="Lipzen A."/>
            <person name="Riley R."/>
            <person name="Ahrendt S."/>
            <person name="Ng V."/>
            <person name="Barry K."/>
            <person name="Daum C."/>
            <person name="Grigoriev I.V."/>
            <person name="Hilden K.S."/>
            <person name="Makela M.R."/>
            <person name="de Vries R.P."/>
        </authorList>
    </citation>
    <scope>NUCLEOTIDE SEQUENCE [LARGE SCALE GENOMIC DNA]</scope>
    <source>
        <strain evidence="2 3">CBS 464.89</strain>
    </source>
</reference>
<dbReference type="AlphaFoldDB" id="A0A4Q9Q2L2"/>
<evidence type="ECO:0000256" key="1">
    <source>
        <dbReference type="SAM" id="MobiDB-lite"/>
    </source>
</evidence>
<sequence length="73" mass="8129">MRRSPSCLATAYTQTLLFTDASRIPAATRISTSSRQQSSIQLQKRLGSNPPHVSQPHVSQPQPRPTPRDSDMR</sequence>
<evidence type="ECO:0000313" key="2">
    <source>
        <dbReference type="EMBL" id="TBU61365.1"/>
    </source>
</evidence>
<dbReference type="Proteomes" id="UP000292082">
    <property type="component" value="Unassembled WGS sequence"/>
</dbReference>
<organism evidence="2 3">
    <name type="scientific">Dichomitus squalens</name>
    <dbReference type="NCBI Taxonomy" id="114155"/>
    <lineage>
        <taxon>Eukaryota</taxon>
        <taxon>Fungi</taxon>
        <taxon>Dikarya</taxon>
        <taxon>Basidiomycota</taxon>
        <taxon>Agaricomycotina</taxon>
        <taxon>Agaricomycetes</taxon>
        <taxon>Polyporales</taxon>
        <taxon>Polyporaceae</taxon>
        <taxon>Dichomitus</taxon>
    </lineage>
</organism>
<protein>
    <submittedName>
        <fullName evidence="2">Uncharacterized protein</fullName>
    </submittedName>
</protein>
<feature type="compositionally biased region" description="Low complexity" evidence="1">
    <location>
        <begin position="28"/>
        <end position="41"/>
    </location>
</feature>
<keyword evidence="3" id="KW-1185">Reference proteome</keyword>